<dbReference type="AlphaFoldDB" id="A0A1J1JF54"/>
<evidence type="ECO:0000313" key="1">
    <source>
        <dbReference type="EMBL" id="CUM60082.1"/>
    </source>
</evidence>
<dbReference type="EMBL" id="LO018304">
    <property type="protein sequence ID" value="CUM60082.1"/>
    <property type="molecule type" value="Genomic_DNA"/>
</dbReference>
<accession>A0A1J1JF54</accession>
<gene>
    <name evidence="1" type="ORF">PLAM_2116</name>
</gene>
<protein>
    <submittedName>
        <fullName evidence="1">Uncharacterized protein</fullName>
    </submittedName>
</protein>
<reference evidence="1" key="1">
    <citation type="submission" date="2015-09" db="EMBL/GenBank/DDBJ databases">
        <authorList>
            <person name="Jackson K.R."/>
            <person name="Lunt B.L."/>
            <person name="Fisher J.N.B."/>
            <person name="Gardner A.V."/>
            <person name="Bailey M.E."/>
            <person name="Deus L.M."/>
            <person name="Earl A.S."/>
            <person name="Gibby P.D."/>
            <person name="Hartmann K.A."/>
            <person name="Liu J.E."/>
            <person name="Manci A.M."/>
            <person name="Nielsen D.A."/>
            <person name="Solomon M.B."/>
            <person name="Breakwell D.P."/>
            <person name="Burnett S.H."/>
            <person name="Grose J.H."/>
        </authorList>
    </citation>
    <scope>NUCLEOTIDE SEQUENCE</scope>
    <source>
        <strain evidence="1">7805</strain>
    </source>
</reference>
<proteinExistence type="predicted"/>
<organism evidence="1">
    <name type="scientific">Planktothrix agardhii</name>
    <name type="common">Oscillatoria agardhii</name>
    <dbReference type="NCBI Taxonomy" id="1160"/>
    <lineage>
        <taxon>Bacteria</taxon>
        <taxon>Bacillati</taxon>
        <taxon>Cyanobacteriota</taxon>
        <taxon>Cyanophyceae</taxon>
        <taxon>Oscillatoriophycideae</taxon>
        <taxon>Oscillatoriales</taxon>
        <taxon>Microcoleaceae</taxon>
        <taxon>Planktothrix</taxon>
    </lineage>
</organism>
<name>A0A1J1JF54_PLAAG</name>
<sequence length="59" mass="7075">MSPKGLYHVWHGSIPTLHGNREKSDRCFDKNIRERCDRIYSTIFKQNYQTFLLKMLIMG</sequence>
<dbReference type="RefSeq" id="WP_227364695.1">
    <property type="nucleotide sequence ID" value="NZ_JBAVBW010000086.1"/>
</dbReference>